<dbReference type="PANTHER" id="PTHR45947:SF13">
    <property type="entry name" value="TRANSFERASE"/>
    <property type="match status" value="1"/>
</dbReference>
<organism evidence="3 4">
    <name type="scientific">Candidatus Falkowbacteria bacterium CG1_02_37_44</name>
    <dbReference type="NCBI Taxonomy" id="1805146"/>
    <lineage>
        <taxon>Bacteria</taxon>
        <taxon>Candidatus Falkowiibacteriota</taxon>
    </lineage>
</organism>
<name>A0A1J4TA03_9BACT</name>
<evidence type="ECO:0000313" key="3">
    <source>
        <dbReference type="EMBL" id="OIO07723.1"/>
    </source>
</evidence>
<dbReference type="PANTHER" id="PTHR45947">
    <property type="entry name" value="SULFOQUINOVOSYL TRANSFERASE SQD2"/>
    <property type="match status" value="1"/>
</dbReference>
<evidence type="ECO:0008006" key="5">
    <source>
        <dbReference type="Google" id="ProtNLM"/>
    </source>
</evidence>
<dbReference type="CDD" id="cd03801">
    <property type="entry name" value="GT4_PimA-like"/>
    <property type="match status" value="1"/>
</dbReference>
<protein>
    <recommendedName>
        <fullName evidence="5">Group 1 glycosyl transferase</fullName>
    </recommendedName>
</protein>
<dbReference type="EMBL" id="MNUU01000036">
    <property type="protein sequence ID" value="OIO07723.1"/>
    <property type="molecule type" value="Genomic_DNA"/>
</dbReference>
<dbReference type="InterPro" id="IPR050194">
    <property type="entry name" value="Glycosyltransferase_grp1"/>
</dbReference>
<gene>
    <name evidence="3" type="ORF">AUJ27_01980</name>
</gene>
<evidence type="ECO:0000259" key="1">
    <source>
        <dbReference type="Pfam" id="PF00534"/>
    </source>
</evidence>
<accession>A0A1J4TA03</accession>
<feature type="domain" description="Glycosyl transferase family 1" evidence="1">
    <location>
        <begin position="226"/>
        <end position="383"/>
    </location>
</feature>
<comment type="caution">
    <text evidence="3">The sequence shown here is derived from an EMBL/GenBank/DDBJ whole genome shotgun (WGS) entry which is preliminary data.</text>
</comment>
<dbReference type="Proteomes" id="UP000183192">
    <property type="component" value="Unassembled WGS sequence"/>
</dbReference>
<dbReference type="Pfam" id="PF00534">
    <property type="entry name" value="Glycos_transf_1"/>
    <property type="match status" value="1"/>
</dbReference>
<dbReference type="Pfam" id="PF13439">
    <property type="entry name" value="Glyco_transf_4"/>
    <property type="match status" value="1"/>
</dbReference>
<dbReference type="GO" id="GO:0016757">
    <property type="term" value="F:glycosyltransferase activity"/>
    <property type="evidence" value="ECO:0007669"/>
    <property type="project" value="InterPro"/>
</dbReference>
<dbReference type="Gene3D" id="3.40.50.2000">
    <property type="entry name" value="Glycogen Phosphorylase B"/>
    <property type="match status" value="2"/>
</dbReference>
<proteinExistence type="predicted"/>
<evidence type="ECO:0000259" key="2">
    <source>
        <dbReference type="Pfam" id="PF13439"/>
    </source>
</evidence>
<dbReference type="AlphaFoldDB" id="A0A1J4TA03"/>
<dbReference type="InterPro" id="IPR001296">
    <property type="entry name" value="Glyco_trans_1"/>
</dbReference>
<dbReference type="STRING" id="1805146.AUJ27_01980"/>
<feature type="domain" description="Glycosyltransferase subfamily 4-like N-terminal" evidence="2">
    <location>
        <begin position="14"/>
        <end position="216"/>
    </location>
</feature>
<sequence>MKILMINKFYYFRGGSEHYVFELSKLLESYGHQVVFFSMQDERNIKSKFSEYFIKKVDLQKFNLINIIKFFYNYEAVKKLKKIIKDEKPEVAHLHNIAHQISPAIIKVLRKNNIPIVQTLHDYKIICPNYRLYSRRQICQLCRGGKYYNCFFRKCLHNSWLKSFLGMLEAYLNNKIFKYYDLVDLFIAPSQFMKDVCIRFGIAENKIKVIYNFIDVTALTNDNLANKKEEPEYILYFGRLSQEKGIGILLDALAKVNGVINLKIVGAGLERKNLELRIKNLELSDRVEIVGPKYGDELKQIIIRAKAVIMPSLWPENMPYSILEALALGKIVIASRTGGLPEIIQDGCNGLLFNSGDSIDLAKKIDLVLANNQLAKNIENNAKLSLNKFNSQAHYWKISEIYQDLI</sequence>
<evidence type="ECO:0000313" key="4">
    <source>
        <dbReference type="Proteomes" id="UP000183192"/>
    </source>
</evidence>
<dbReference type="SUPFAM" id="SSF53756">
    <property type="entry name" value="UDP-Glycosyltransferase/glycogen phosphorylase"/>
    <property type="match status" value="1"/>
</dbReference>
<dbReference type="InterPro" id="IPR028098">
    <property type="entry name" value="Glyco_trans_4-like_N"/>
</dbReference>
<reference evidence="3 4" key="1">
    <citation type="journal article" date="2016" name="Environ. Microbiol.">
        <title>Genomic resolution of a cold subsurface aquifer community provides metabolic insights for novel microbes adapted to high CO concentrations.</title>
        <authorList>
            <person name="Probst A.J."/>
            <person name="Castelle C.J."/>
            <person name="Singh A."/>
            <person name="Brown C.T."/>
            <person name="Anantharaman K."/>
            <person name="Sharon I."/>
            <person name="Hug L.A."/>
            <person name="Burstein D."/>
            <person name="Emerson J.B."/>
            <person name="Thomas B.C."/>
            <person name="Banfield J.F."/>
        </authorList>
    </citation>
    <scope>NUCLEOTIDE SEQUENCE [LARGE SCALE GENOMIC DNA]</scope>
    <source>
        <strain evidence="3">CG1_02_37_44</strain>
    </source>
</reference>